<evidence type="ECO:0000256" key="1">
    <source>
        <dbReference type="SAM" id="Phobius"/>
    </source>
</evidence>
<evidence type="ECO:0000259" key="2">
    <source>
        <dbReference type="Pfam" id="PF20349"/>
    </source>
</evidence>
<dbReference type="Proteomes" id="UP000216442">
    <property type="component" value="Unassembled WGS sequence"/>
</dbReference>
<feature type="domain" description="DUF6644" evidence="2">
    <location>
        <begin position="28"/>
        <end position="154"/>
    </location>
</feature>
<dbReference type="RefSeq" id="WP_095491514.1">
    <property type="nucleotide sequence ID" value="NZ_NPKJ01000019.1"/>
</dbReference>
<reference evidence="3 4" key="1">
    <citation type="submission" date="2017-08" db="EMBL/GenBank/DDBJ databases">
        <title>Mesorhizobium wenxinae sp. nov., a novel rhizobial species isolated from root nodules of chickpea (Cicer arietinum L.).</title>
        <authorList>
            <person name="Zhang J."/>
        </authorList>
    </citation>
    <scope>NUCLEOTIDE SEQUENCE [LARGE SCALE GENOMIC DNA]</scope>
    <source>
        <strain evidence="3 4">SDW018</strain>
    </source>
</reference>
<keyword evidence="1" id="KW-0472">Membrane</keyword>
<feature type="transmembrane region" description="Helical" evidence="1">
    <location>
        <begin position="21"/>
        <end position="41"/>
    </location>
</feature>
<keyword evidence="1" id="KW-1133">Transmembrane helix</keyword>
<sequence length="156" mass="16731">MDELLAGIEQLVLVRALKASFVAYPIVNALHIMSIGALLTSVWLMDLRVLGAFCSLPYAAFVALMRRTAFAAFAGALVTGSLLFSVRASEYAAMPIFLTKMTLILLAGANFLVFMRVCRARGVEVPAGGVVTVLAVLSLVLWTSVLFAGRFIGFLN</sequence>
<evidence type="ECO:0000313" key="3">
    <source>
        <dbReference type="EMBL" id="PAQ11348.1"/>
    </source>
</evidence>
<feature type="transmembrane region" description="Helical" evidence="1">
    <location>
        <begin position="92"/>
        <end position="115"/>
    </location>
</feature>
<gene>
    <name evidence="3" type="ORF">CIT26_04905</name>
</gene>
<organism evidence="3 4">
    <name type="scientific">Mesorhizobium temperatum</name>
    <dbReference type="NCBI Taxonomy" id="241416"/>
    <lineage>
        <taxon>Bacteria</taxon>
        <taxon>Pseudomonadati</taxon>
        <taxon>Pseudomonadota</taxon>
        <taxon>Alphaproteobacteria</taxon>
        <taxon>Hyphomicrobiales</taxon>
        <taxon>Phyllobacteriaceae</taxon>
        <taxon>Mesorhizobium</taxon>
    </lineage>
</organism>
<protein>
    <recommendedName>
        <fullName evidence="2">DUF6644 domain-containing protein</fullName>
    </recommendedName>
</protein>
<feature type="transmembrane region" description="Helical" evidence="1">
    <location>
        <begin position="69"/>
        <end position="86"/>
    </location>
</feature>
<dbReference type="OrthoDB" id="118399at2"/>
<proteinExistence type="predicted"/>
<accession>A0A271LW21</accession>
<keyword evidence="4" id="KW-1185">Reference proteome</keyword>
<comment type="caution">
    <text evidence="3">The sequence shown here is derived from an EMBL/GenBank/DDBJ whole genome shotgun (WGS) entry which is preliminary data.</text>
</comment>
<dbReference type="Pfam" id="PF20349">
    <property type="entry name" value="DUF6644"/>
    <property type="match status" value="1"/>
</dbReference>
<keyword evidence="1" id="KW-0812">Transmembrane</keyword>
<feature type="transmembrane region" description="Helical" evidence="1">
    <location>
        <begin position="47"/>
        <end position="64"/>
    </location>
</feature>
<dbReference type="InterPro" id="IPR046586">
    <property type="entry name" value="DUF6644"/>
</dbReference>
<evidence type="ECO:0000313" key="4">
    <source>
        <dbReference type="Proteomes" id="UP000216442"/>
    </source>
</evidence>
<feature type="transmembrane region" description="Helical" evidence="1">
    <location>
        <begin position="127"/>
        <end position="152"/>
    </location>
</feature>
<dbReference type="AlphaFoldDB" id="A0A271LW21"/>
<dbReference type="EMBL" id="NPKJ01000019">
    <property type="protein sequence ID" value="PAQ11348.1"/>
    <property type="molecule type" value="Genomic_DNA"/>
</dbReference>
<name>A0A271LW21_9HYPH</name>